<evidence type="ECO:0000256" key="1">
    <source>
        <dbReference type="ARBA" id="ARBA00022723"/>
    </source>
</evidence>
<gene>
    <name evidence="6" type="ORF">LSH36_13g01000</name>
</gene>
<feature type="domain" description="EF-hand" evidence="5">
    <location>
        <begin position="89"/>
        <end position="124"/>
    </location>
</feature>
<dbReference type="Pfam" id="PF13833">
    <property type="entry name" value="EF-hand_8"/>
    <property type="match status" value="1"/>
</dbReference>
<dbReference type="PANTHER" id="PTHR10891">
    <property type="entry name" value="EF-HAND CALCIUM-BINDING DOMAIN CONTAINING PROTEIN"/>
    <property type="match status" value="1"/>
</dbReference>
<feature type="domain" description="EF-hand" evidence="5">
    <location>
        <begin position="261"/>
        <end position="296"/>
    </location>
</feature>
<dbReference type="Pfam" id="PF13499">
    <property type="entry name" value="EF-hand_7"/>
    <property type="match status" value="2"/>
</dbReference>
<dbReference type="SMART" id="SM00054">
    <property type="entry name" value="EFh"/>
    <property type="match status" value="7"/>
</dbReference>
<dbReference type="Pfam" id="PF13202">
    <property type="entry name" value="EF-hand_5"/>
    <property type="match status" value="1"/>
</dbReference>
<name>A0AAD9NHL5_9ANNE</name>
<evidence type="ECO:0000313" key="7">
    <source>
        <dbReference type="Proteomes" id="UP001208570"/>
    </source>
</evidence>
<dbReference type="Gene3D" id="1.10.238.10">
    <property type="entry name" value="EF-hand"/>
    <property type="match status" value="5"/>
</dbReference>
<evidence type="ECO:0000256" key="3">
    <source>
        <dbReference type="ARBA" id="ARBA00022837"/>
    </source>
</evidence>
<reference evidence="6" key="1">
    <citation type="journal article" date="2023" name="Mol. Biol. Evol.">
        <title>Third-Generation Sequencing Reveals the Adaptive Role of the Epigenome in Three Deep-Sea Polychaetes.</title>
        <authorList>
            <person name="Perez M."/>
            <person name="Aroh O."/>
            <person name="Sun Y."/>
            <person name="Lan Y."/>
            <person name="Juniper S.K."/>
            <person name="Young C.R."/>
            <person name="Angers B."/>
            <person name="Qian P.Y."/>
        </authorList>
    </citation>
    <scope>NUCLEOTIDE SEQUENCE</scope>
    <source>
        <strain evidence="6">P08H-3</strain>
    </source>
</reference>
<dbReference type="SUPFAM" id="SSF47473">
    <property type="entry name" value="EF-hand"/>
    <property type="match status" value="3"/>
</dbReference>
<protein>
    <recommendedName>
        <fullName evidence="5">EF-hand domain-containing protein</fullName>
    </recommendedName>
</protein>
<feature type="domain" description="EF-hand" evidence="5">
    <location>
        <begin position="304"/>
        <end position="330"/>
    </location>
</feature>
<dbReference type="InterPro" id="IPR039647">
    <property type="entry name" value="EF_hand_pair_protein_CML-like"/>
</dbReference>
<feature type="domain" description="EF-hand" evidence="5">
    <location>
        <begin position="331"/>
        <end position="361"/>
    </location>
</feature>
<dbReference type="PROSITE" id="PS00018">
    <property type="entry name" value="EF_HAND_1"/>
    <property type="match status" value="3"/>
</dbReference>
<proteinExistence type="predicted"/>
<dbReference type="InterPro" id="IPR011992">
    <property type="entry name" value="EF-hand-dom_pair"/>
</dbReference>
<dbReference type="InterPro" id="IPR002048">
    <property type="entry name" value="EF_hand_dom"/>
</dbReference>
<keyword evidence="3" id="KW-0106">Calcium</keyword>
<dbReference type="GO" id="GO:0005509">
    <property type="term" value="F:calcium ion binding"/>
    <property type="evidence" value="ECO:0007669"/>
    <property type="project" value="InterPro"/>
</dbReference>
<keyword evidence="7" id="KW-1185">Reference proteome</keyword>
<feature type="region of interest" description="Disordered" evidence="4">
    <location>
        <begin position="1"/>
        <end position="21"/>
    </location>
</feature>
<dbReference type="InterPro" id="IPR018247">
    <property type="entry name" value="EF_Hand_1_Ca_BS"/>
</dbReference>
<dbReference type="EMBL" id="JAODUP010000013">
    <property type="protein sequence ID" value="KAK2168878.1"/>
    <property type="molecule type" value="Genomic_DNA"/>
</dbReference>
<sequence length="361" mass="42677">MAEGLPRSSCPQTRSKSRKEFSIFEDKNDGTISVKQAKELSEKVGSPLSESQLQELLKQNELSIESRISYQQYIDLFLKTESELSNDHNRIGELRDKFQRYDVDKNGYISLNEAQWALQMELNISDKTALRLLNQFVKLDYEQFMEFYEKIQQKKVEIYQKFGKFDQDMDSMISPEEAHTILHKEFGFDKERSMAMVNRFDKNKDGLVSYIEFAEFYMAVEERKVSIKGRIRAAFQLFDKEQQGYVTLEQACQILQGYLGFSKAKANDTIQLYDKNKDGKIDYEEFLEFFSMIEEERQYLLTEFTKYDMDKDGQLSYQEFKDMLISKGYSEHEIKTLMAGYDIEDCGYLHFDEFKQFLNFS</sequence>
<evidence type="ECO:0000313" key="6">
    <source>
        <dbReference type="EMBL" id="KAK2168878.1"/>
    </source>
</evidence>
<feature type="domain" description="EF-hand" evidence="5">
    <location>
        <begin position="188"/>
        <end position="223"/>
    </location>
</feature>
<evidence type="ECO:0000256" key="4">
    <source>
        <dbReference type="SAM" id="MobiDB-lite"/>
    </source>
</evidence>
<dbReference type="Pfam" id="PF13405">
    <property type="entry name" value="EF-hand_6"/>
    <property type="match status" value="1"/>
</dbReference>
<evidence type="ECO:0000256" key="2">
    <source>
        <dbReference type="ARBA" id="ARBA00022737"/>
    </source>
</evidence>
<dbReference type="FunFam" id="1.10.238.10:FF:000003">
    <property type="entry name" value="Calmodulin A"/>
    <property type="match status" value="1"/>
</dbReference>
<dbReference type="PROSITE" id="PS50222">
    <property type="entry name" value="EF_HAND_2"/>
    <property type="match status" value="5"/>
</dbReference>
<comment type="caution">
    <text evidence="6">The sequence shown here is derived from an EMBL/GenBank/DDBJ whole genome shotgun (WGS) entry which is preliminary data.</text>
</comment>
<dbReference type="Proteomes" id="UP001208570">
    <property type="component" value="Unassembled WGS sequence"/>
</dbReference>
<keyword evidence="2" id="KW-0677">Repeat</keyword>
<accession>A0AAD9NHL5</accession>
<dbReference type="AlphaFoldDB" id="A0AAD9NHL5"/>
<organism evidence="6 7">
    <name type="scientific">Paralvinella palmiformis</name>
    <dbReference type="NCBI Taxonomy" id="53620"/>
    <lineage>
        <taxon>Eukaryota</taxon>
        <taxon>Metazoa</taxon>
        <taxon>Spiralia</taxon>
        <taxon>Lophotrochozoa</taxon>
        <taxon>Annelida</taxon>
        <taxon>Polychaeta</taxon>
        <taxon>Sedentaria</taxon>
        <taxon>Canalipalpata</taxon>
        <taxon>Terebellida</taxon>
        <taxon>Terebelliformia</taxon>
        <taxon>Alvinellidae</taxon>
        <taxon>Paralvinella</taxon>
    </lineage>
</organism>
<keyword evidence="1" id="KW-0479">Metal-binding</keyword>
<evidence type="ECO:0000259" key="5">
    <source>
        <dbReference type="PROSITE" id="PS50222"/>
    </source>
</evidence>